<evidence type="ECO:0000313" key="3">
    <source>
        <dbReference type="EMBL" id="GGH37349.1"/>
    </source>
</evidence>
<reference evidence="4" key="1">
    <citation type="journal article" date="2019" name="Int. J. Syst. Evol. Microbiol.">
        <title>The Global Catalogue of Microorganisms (GCM) 10K type strain sequencing project: providing services to taxonomists for standard genome sequencing and annotation.</title>
        <authorList>
            <consortium name="The Broad Institute Genomics Platform"/>
            <consortium name="The Broad Institute Genome Sequencing Center for Infectious Disease"/>
            <person name="Wu L."/>
            <person name="Ma J."/>
        </authorList>
    </citation>
    <scope>NUCLEOTIDE SEQUENCE [LARGE SCALE GENOMIC DNA]</scope>
    <source>
        <strain evidence="4">CGMCC 1.12769</strain>
    </source>
</reference>
<dbReference type="Proteomes" id="UP000659344">
    <property type="component" value="Unassembled WGS sequence"/>
</dbReference>
<dbReference type="PANTHER" id="PTHR34351">
    <property type="entry name" value="SLR1927 PROTEIN-RELATED"/>
    <property type="match status" value="1"/>
</dbReference>
<evidence type="ECO:0000256" key="1">
    <source>
        <dbReference type="SAM" id="Phobius"/>
    </source>
</evidence>
<organism evidence="3 4">
    <name type="scientific">Paenibacillus segetis</name>
    <dbReference type="NCBI Taxonomy" id="1325360"/>
    <lineage>
        <taxon>Bacteria</taxon>
        <taxon>Bacillati</taxon>
        <taxon>Bacillota</taxon>
        <taxon>Bacilli</taxon>
        <taxon>Bacillales</taxon>
        <taxon>Paenibacillaceae</taxon>
        <taxon>Paenibacillus</taxon>
    </lineage>
</organism>
<feature type="transmembrane region" description="Helical" evidence="1">
    <location>
        <begin position="6"/>
        <end position="26"/>
    </location>
</feature>
<keyword evidence="1" id="KW-0812">Transmembrane</keyword>
<keyword evidence="1" id="KW-1133">Transmembrane helix</keyword>
<dbReference type="EMBL" id="BMFT01000005">
    <property type="protein sequence ID" value="GGH37349.1"/>
    <property type="molecule type" value="Genomic_DNA"/>
</dbReference>
<comment type="caution">
    <text evidence="3">The sequence shown here is derived from an EMBL/GenBank/DDBJ whole genome shotgun (WGS) entry which is preliminary data.</text>
</comment>
<proteinExistence type="predicted"/>
<feature type="domain" description="DUF58" evidence="2">
    <location>
        <begin position="186"/>
        <end position="294"/>
    </location>
</feature>
<keyword evidence="1" id="KW-0472">Membrane</keyword>
<sequence length="363" mass="41315">MQLTWFIISVGGILLILSVVYSSWALKGVKYSRYFSKEAVFEGESIEMIEVITNEKLLPLPWLRLESSMASGLIFGSQSNLDIHTGDIYQNHISLFYLRPYRQVTRRHVITCARRGLYRLESVTMTTGDPLGLGNNVKQFPLGLELLVYPKVIHLDELPLPNHSWIGQIPVRRWIVEDPFLTSGVTEYRPGDRLGSINWQATARTGTMQVHKRDYSADHRLMICVNLEVSDSMWRTVTDPERIELGISYAAAIAAYALRHGMETGFLCNARLIDGPKIPIRKEPQAVIDQLDHLLDVMARIVLDRSVSMIRLLEQEIEAGITNTDYLIITCHQGDKLRATVEQLQDRGNGIEWMIIPELMNII</sequence>
<gene>
    <name evidence="3" type="ORF">GCM10008013_44740</name>
</gene>
<protein>
    <recommendedName>
        <fullName evidence="2">DUF58 domain-containing protein</fullName>
    </recommendedName>
</protein>
<keyword evidence="4" id="KW-1185">Reference proteome</keyword>
<dbReference type="Pfam" id="PF01882">
    <property type="entry name" value="DUF58"/>
    <property type="match status" value="1"/>
</dbReference>
<name>A0ABQ1YSN6_9BACL</name>
<accession>A0ABQ1YSN6</accession>
<evidence type="ECO:0000313" key="4">
    <source>
        <dbReference type="Proteomes" id="UP000659344"/>
    </source>
</evidence>
<evidence type="ECO:0000259" key="2">
    <source>
        <dbReference type="Pfam" id="PF01882"/>
    </source>
</evidence>
<dbReference type="PANTHER" id="PTHR34351:SF2">
    <property type="entry name" value="DUF58 DOMAIN-CONTAINING PROTEIN"/>
    <property type="match status" value="1"/>
</dbReference>
<dbReference type="InterPro" id="IPR002881">
    <property type="entry name" value="DUF58"/>
</dbReference>
<dbReference type="RefSeq" id="WP_188542115.1">
    <property type="nucleotide sequence ID" value="NZ_BMFT01000005.1"/>
</dbReference>